<keyword evidence="3" id="KW-1185">Reference proteome</keyword>
<evidence type="ECO:0000256" key="1">
    <source>
        <dbReference type="SAM" id="SignalP"/>
    </source>
</evidence>
<gene>
    <name evidence="2" type="ORF">HYPDE_26618</name>
</gene>
<accession>N0B0Q1</accession>
<feature type="chain" id="PRO_5004105330" evidence="1">
    <location>
        <begin position="21"/>
        <end position="419"/>
    </location>
</feature>
<feature type="signal peptide" evidence="1">
    <location>
        <begin position="1"/>
        <end position="20"/>
    </location>
</feature>
<evidence type="ECO:0000313" key="3">
    <source>
        <dbReference type="Proteomes" id="UP000005952"/>
    </source>
</evidence>
<dbReference type="AlphaFoldDB" id="N0B0Q1"/>
<dbReference type="RefSeq" id="WP_015597041.1">
    <property type="nucleotide sequence ID" value="NC_021172.1"/>
</dbReference>
<keyword evidence="1" id="KW-0732">Signal</keyword>
<reference evidence="2 3" key="1">
    <citation type="journal article" date="2013" name="Genome Announc.">
        <title>Genome sequences for three denitrifying bacterial strains isolated from a uranium- and nitrate-contaminated subsurface environment.</title>
        <authorList>
            <person name="Venkatramanan R."/>
            <person name="Prakash O."/>
            <person name="Woyke T."/>
            <person name="Chain P."/>
            <person name="Goodwin L.A."/>
            <person name="Watson D."/>
            <person name="Brooks S."/>
            <person name="Kostka J.E."/>
            <person name="Green S.J."/>
        </authorList>
    </citation>
    <scope>NUCLEOTIDE SEQUENCE [LARGE SCALE GENOMIC DNA]</scope>
    <source>
        <strain evidence="2 3">1NES1</strain>
    </source>
</reference>
<organism evidence="2 3">
    <name type="scientific">Hyphomicrobium denitrificans 1NES1</name>
    <dbReference type="NCBI Taxonomy" id="670307"/>
    <lineage>
        <taxon>Bacteria</taxon>
        <taxon>Pseudomonadati</taxon>
        <taxon>Pseudomonadota</taxon>
        <taxon>Alphaproteobacteria</taxon>
        <taxon>Hyphomicrobiales</taxon>
        <taxon>Hyphomicrobiaceae</taxon>
        <taxon>Hyphomicrobium</taxon>
    </lineage>
</organism>
<dbReference type="EMBL" id="CP005587">
    <property type="protein sequence ID" value="AGK57004.1"/>
    <property type="molecule type" value="Genomic_DNA"/>
</dbReference>
<dbReference type="KEGG" id="hdt:HYPDE_26618"/>
<proteinExistence type="predicted"/>
<protein>
    <submittedName>
        <fullName evidence="2">Uncharacterized protein</fullName>
    </submittedName>
</protein>
<sequence>MSLIRLVLLLSLFSSTLLHTSEAIHIEEIDWDKPQGDSSYDALIGSRAAPNQLTFVGIRDFYYQLVVEPHWKRSECSASSSGIYNYLNTVMTDVSYISDVSEANDEVKSMPTLLIGFGVEPANGSRRSGCHLRSFAQQWTLRRYGGSEVGSRKELFKITVTASLASSFFKPLRDVAVAVAGIPAVAGAIPPGYAAAVTTLVDALVAAGAGNPVGVFSNDVYAAANPKAVSRIQIAADKAAGYTDIYVRRIGSLILDRLDPVGSEDVITISLNKAGDKFRKKFLEANKDYKQRIAIENPAKRKDLYTLCQTIRNFVDDELALSTIDAALIRRSFLIYQQYDKLLSDANWTKTVTDELRASNPELPRTLQDECWNNIDEEFLRKIIVTRLKKRMDPFGSYAVQPASSGPPTNRLRAPFAVY</sequence>
<dbReference type="OrthoDB" id="4266126at2"/>
<name>N0B0Q1_9HYPH</name>
<evidence type="ECO:0000313" key="2">
    <source>
        <dbReference type="EMBL" id="AGK57004.1"/>
    </source>
</evidence>
<dbReference type="HOGENOM" id="CLU_655179_0_0_5"/>
<dbReference type="Proteomes" id="UP000005952">
    <property type="component" value="Chromosome"/>
</dbReference>